<name>A0A564Z282_HYMDI</name>
<evidence type="ECO:0000313" key="4">
    <source>
        <dbReference type="Proteomes" id="UP000321570"/>
    </source>
</evidence>
<keyword evidence="2" id="KW-1133">Transmembrane helix</keyword>
<feature type="compositionally biased region" description="Basic and acidic residues" evidence="1">
    <location>
        <begin position="32"/>
        <end position="64"/>
    </location>
</feature>
<keyword evidence="2" id="KW-0472">Membrane</keyword>
<evidence type="ECO:0000256" key="2">
    <source>
        <dbReference type="SAM" id="Phobius"/>
    </source>
</evidence>
<feature type="transmembrane region" description="Helical" evidence="2">
    <location>
        <begin position="92"/>
        <end position="114"/>
    </location>
</feature>
<gene>
    <name evidence="3" type="ORF">WMSIL1_LOCUS11654</name>
</gene>
<organism evidence="3 4">
    <name type="scientific">Hymenolepis diminuta</name>
    <name type="common">Rat tapeworm</name>
    <dbReference type="NCBI Taxonomy" id="6216"/>
    <lineage>
        <taxon>Eukaryota</taxon>
        <taxon>Metazoa</taxon>
        <taxon>Spiralia</taxon>
        <taxon>Lophotrochozoa</taxon>
        <taxon>Platyhelminthes</taxon>
        <taxon>Cestoda</taxon>
        <taxon>Eucestoda</taxon>
        <taxon>Cyclophyllidea</taxon>
        <taxon>Hymenolepididae</taxon>
        <taxon>Hymenolepis</taxon>
    </lineage>
</organism>
<keyword evidence="2" id="KW-0812">Transmembrane</keyword>
<proteinExistence type="predicted"/>
<evidence type="ECO:0000256" key="1">
    <source>
        <dbReference type="SAM" id="MobiDB-lite"/>
    </source>
</evidence>
<sequence length="129" mass="14611">MAEKIGDKLCDYGSSMDESGDESRSGIAIETLNDKVETPKNSSSHESDDQKSSKEDTGRVESKAPRQYRKASRSSSRERSLSKRYVELFKTYLLLFLLFVVTCKSEYIHCFLLLSDTLLLFQIANNPSI</sequence>
<dbReference type="Proteomes" id="UP000321570">
    <property type="component" value="Unassembled WGS sequence"/>
</dbReference>
<dbReference type="EMBL" id="CABIJS010000555">
    <property type="protein sequence ID" value="VUZ53546.1"/>
    <property type="molecule type" value="Genomic_DNA"/>
</dbReference>
<feature type="region of interest" description="Disordered" evidence="1">
    <location>
        <begin position="1"/>
        <end position="80"/>
    </location>
</feature>
<feature type="compositionally biased region" description="Basic and acidic residues" evidence="1">
    <location>
        <begin position="1"/>
        <end position="10"/>
    </location>
</feature>
<dbReference type="AlphaFoldDB" id="A0A564Z282"/>
<accession>A0A564Z282</accession>
<protein>
    <submittedName>
        <fullName evidence="3">Uncharacterized protein</fullName>
    </submittedName>
</protein>
<keyword evidence="4" id="KW-1185">Reference proteome</keyword>
<reference evidence="3 4" key="1">
    <citation type="submission" date="2019-07" db="EMBL/GenBank/DDBJ databases">
        <authorList>
            <person name="Jastrzebski P J."/>
            <person name="Paukszto L."/>
            <person name="Jastrzebski P J."/>
        </authorList>
    </citation>
    <scope>NUCLEOTIDE SEQUENCE [LARGE SCALE GENOMIC DNA]</scope>
    <source>
        <strain evidence="3 4">WMS-il1</strain>
    </source>
</reference>
<evidence type="ECO:0000313" key="3">
    <source>
        <dbReference type="EMBL" id="VUZ53546.1"/>
    </source>
</evidence>